<dbReference type="Pfam" id="PF00106">
    <property type="entry name" value="adh_short"/>
    <property type="match status" value="1"/>
</dbReference>
<dbReference type="CDD" id="cd05233">
    <property type="entry name" value="SDR_c"/>
    <property type="match status" value="1"/>
</dbReference>
<dbReference type="PRINTS" id="PR00081">
    <property type="entry name" value="GDHRDH"/>
</dbReference>
<evidence type="ECO:0000256" key="1">
    <source>
        <dbReference type="ARBA" id="ARBA00006484"/>
    </source>
</evidence>
<dbReference type="EMBL" id="UINC01001480">
    <property type="protein sequence ID" value="SUZ81739.1"/>
    <property type="molecule type" value="Genomic_DNA"/>
</dbReference>
<organism evidence="4">
    <name type="scientific">marine metagenome</name>
    <dbReference type="NCBI Taxonomy" id="408172"/>
    <lineage>
        <taxon>unclassified sequences</taxon>
        <taxon>metagenomes</taxon>
        <taxon>ecological metagenomes</taxon>
    </lineage>
</organism>
<keyword evidence="2" id="KW-0560">Oxidoreductase</keyword>
<gene>
    <name evidence="4" type="ORF">METZ01_LOCUS34593</name>
</gene>
<dbReference type="InterPro" id="IPR036291">
    <property type="entry name" value="NAD(P)-bd_dom_sf"/>
</dbReference>
<sequence length="269" mass="28420">MELDGARVLVTGGSRGIGACLARSFAAAGSNVVVVARSGDDLRAVADEVGGVAHVADLSDPAIVDGLIAAIEEAHGSIDVLVSNAGVETVDPVATIDPDEVRRATRVNLEAPMVLTRRVLPGMLERNRGALVFTSSLAGTAGFPGMGPYCATKAGLNNFASTLRIELKGTPIRTTLVAPGPVDTRMWDAVEAASPSVQRTSMRFKRLLLIPKTTPERLARRVVAATGAGRRHVRHPRRLTLNYWLGEAPRRITELALAGVRIDPLDRAG</sequence>
<dbReference type="SMART" id="SM00822">
    <property type="entry name" value="PKS_KR"/>
    <property type="match status" value="1"/>
</dbReference>
<dbReference type="SUPFAM" id="SSF51735">
    <property type="entry name" value="NAD(P)-binding Rossmann-fold domains"/>
    <property type="match status" value="1"/>
</dbReference>
<dbReference type="PANTHER" id="PTHR44196">
    <property type="entry name" value="DEHYDROGENASE/REDUCTASE SDR FAMILY MEMBER 7B"/>
    <property type="match status" value="1"/>
</dbReference>
<evidence type="ECO:0000256" key="2">
    <source>
        <dbReference type="ARBA" id="ARBA00023002"/>
    </source>
</evidence>
<dbReference type="Gene3D" id="3.40.50.720">
    <property type="entry name" value="NAD(P)-binding Rossmann-like Domain"/>
    <property type="match status" value="1"/>
</dbReference>
<feature type="domain" description="Ketoreductase" evidence="3">
    <location>
        <begin position="6"/>
        <end position="185"/>
    </location>
</feature>
<dbReference type="InterPro" id="IPR020904">
    <property type="entry name" value="Sc_DH/Rdtase_CS"/>
</dbReference>
<dbReference type="GO" id="GO:0016020">
    <property type="term" value="C:membrane"/>
    <property type="evidence" value="ECO:0007669"/>
    <property type="project" value="TreeGrafter"/>
</dbReference>
<protein>
    <recommendedName>
        <fullName evidence="3">Ketoreductase domain-containing protein</fullName>
    </recommendedName>
</protein>
<dbReference type="InterPro" id="IPR002347">
    <property type="entry name" value="SDR_fam"/>
</dbReference>
<dbReference type="PANTHER" id="PTHR44196:SF1">
    <property type="entry name" value="DEHYDROGENASE_REDUCTASE SDR FAMILY MEMBER 7B"/>
    <property type="match status" value="1"/>
</dbReference>
<accession>A0A381QT53</accession>
<evidence type="ECO:0000259" key="3">
    <source>
        <dbReference type="SMART" id="SM00822"/>
    </source>
</evidence>
<dbReference type="PROSITE" id="PS00061">
    <property type="entry name" value="ADH_SHORT"/>
    <property type="match status" value="1"/>
</dbReference>
<dbReference type="GO" id="GO:0016491">
    <property type="term" value="F:oxidoreductase activity"/>
    <property type="evidence" value="ECO:0007669"/>
    <property type="project" value="UniProtKB-KW"/>
</dbReference>
<comment type="similarity">
    <text evidence="1">Belongs to the short-chain dehydrogenases/reductases (SDR) family.</text>
</comment>
<reference evidence="4" key="1">
    <citation type="submission" date="2018-05" db="EMBL/GenBank/DDBJ databases">
        <authorList>
            <person name="Lanie J.A."/>
            <person name="Ng W.-L."/>
            <person name="Kazmierczak K.M."/>
            <person name="Andrzejewski T.M."/>
            <person name="Davidsen T.M."/>
            <person name="Wayne K.J."/>
            <person name="Tettelin H."/>
            <person name="Glass J.I."/>
            <person name="Rusch D."/>
            <person name="Podicherti R."/>
            <person name="Tsui H.-C.T."/>
            <person name="Winkler M.E."/>
        </authorList>
    </citation>
    <scope>NUCLEOTIDE SEQUENCE</scope>
</reference>
<proteinExistence type="inferred from homology"/>
<dbReference type="PRINTS" id="PR00080">
    <property type="entry name" value="SDRFAMILY"/>
</dbReference>
<dbReference type="InterPro" id="IPR057326">
    <property type="entry name" value="KR_dom"/>
</dbReference>
<evidence type="ECO:0000313" key="4">
    <source>
        <dbReference type="EMBL" id="SUZ81739.1"/>
    </source>
</evidence>
<dbReference type="AlphaFoldDB" id="A0A381QT53"/>
<name>A0A381QT53_9ZZZZ</name>